<dbReference type="InterPro" id="IPR039545">
    <property type="entry name" value="PGAP2"/>
</dbReference>
<evidence type="ECO:0000259" key="9">
    <source>
        <dbReference type="Pfam" id="PF10277"/>
    </source>
</evidence>
<keyword evidence="7 8" id="KW-0472">Membrane</keyword>
<dbReference type="InterPro" id="IPR019402">
    <property type="entry name" value="CWH43_N"/>
</dbReference>
<evidence type="ECO:0000313" key="10">
    <source>
        <dbReference type="EMBL" id="ALC38454.1"/>
    </source>
</evidence>
<proteinExistence type="inferred from homology"/>
<feature type="transmembrane region" description="Helical" evidence="8">
    <location>
        <begin position="119"/>
        <end position="141"/>
    </location>
</feature>
<dbReference type="PANTHER" id="PTHR12892:SF11">
    <property type="entry name" value="POST-GPI ATTACHMENT TO PROTEINS FACTOR 2"/>
    <property type="match status" value="1"/>
</dbReference>
<keyword evidence="4 8" id="KW-0812">Transmembrane</keyword>
<evidence type="ECO:0000256" key="3">
    <source>
        <dbReference type="ARBA" id="ARBA00022502"/>
    </source>
</evidence>
<dbReference type="Pfam" id="PF10277">
    <property type="entry name" value="Frag1"/>
    <property type="match status" value="1"/>
</dbReference>
<evidence type="ECO:0000256" key="5">
    <source>
        <dbReference type="ARBA" id="ARBA00022989"/>
    </source>
</evidence>
<dbReference type="EMBL" id="CP012523">
    <property type="protein sequence ID" value="ALC38454.1"/>
    <property type="molecule type" value="Genomic_DNA"/>
</dbReference>
<keyword evidence="5 8" id="KW-1133">Transmembrane helix</keyword>
<dbReference type="OMA" id="EFISCEC"/>
<feature type="domain" description="CWH43-like N-terminal" evidence="9">
    <location>
        <begin position="33"/>
        <end position="246"/>
    </location>
</feature>
<dbReference type="GO" id="GO:0000139">
    <property type="term" value="C:Golgi membrane"/>
    <property type="evidence" value="ECO:0007669"/>
    <property type="project" value="UniProtKB-SubCell"/>
</dbReference>
<organism evidence="10 11">
    <name type="scientific">Drosophila busckii</name>
    <name type="common">Fruit fly</name>
    <dbReference type="NCBI Taxonomy" id="30019"/>
    <lineage>
        <taxon>Eukaryota</taxon>
        <taxon>Metazoa</taxon>
        <taxon>Ecdysozoa</taxon>
        <taxon>Arthropoda</taxon>
        <taxon>Hexapoda</taxon>
        <taxon>Insecta</taxon>
        <taxon>Pterygota</taxon>
        <taxon>Neoptera</taxon>
        <taxon>Endopterygota</taxon>
        <taxon>Diptera</taxon>
        <taxon>Brachycera</taxon>
        <taxon>Muscomorpha</taxon>
        <taxon>Ephydroidea</taxon>
        <taxon>Drosophilidae</taxon>
        <taxon>Drosophila</taxon>
    </lineage>
</organism>
<feature type="transmembrane region" description="Helical" evidence="8">
    <location>
        <begin position="191"/>
        <end position="209"/>
    </location>
</feature>
<evidence type="ECO:0000256" key="4">
    <source>
        <dbReference type="ARBA" id="ARBA00022692"/>
    </source>
</evidence>
<evidence type="ECO:0000256" key="8">
    <source>
        <dbReference type="SAM" id="Phobius"/>
    </source>
</evidence>
<dbReference type="PANTHER" id="PTHR12892">
    <property type="entry name" value="FGF RECEPTOR ACTIVATING PROTEIN 1"/>
    <property type="match status" value="1"/>
</dbReference>
<reference evidence="10 11" key="1">
    <citation type="submission" date="2015-08" db="EMBL/GenBank/DDBJ databases">
        <title>Ancestral chromatin configuration constrains chromatin evolution on differentiating sex chromosomes in Drosophila.</title>
        <authorList>
            <person name="Zhou Q."/>
            <person name="Bachtrog D."/>
        </authorList>
    </citation>
    <scope>NUCLEOTIDE SEQUENCE [LARGE SCALE GENOMIC DNA]</scope>
    <source>
        <tissue evidence="10">Whole larvae</tissue>
    </source>
</reference>
<evidence type="ECO:0000256" key="2">
    <source>
        <dbReference type="ARBA" id="ARBA00007414"/>
    </source>
</evidence>
<evidence type="ECO:0000256" key="7">
    <source>
        <dbReference type="ARBA" id="ARBA00023136"/>
    </source>
</evidence>
<dbReference type="OrthoDB" id="68581at2759"/>
<keyword evidence="11" id="KW-1185">Reference proteome</keyword>
<dbReference type="AlphaFoldDB" id="A0A0M4E083"/>
<sequence length="261" mass="30402">MATLHMVKSQLLPISSKDNVALTKFRISIANVLLVLYLIPPLSVCYFIINTLITDFEGSTATHCRVFNVLPSMSSVAKSQQVVWKLVTWQHFPARLLLIWLYSRYYCNRLNRGARKLSYVALYLLLQESISTVALAQWAHINGSVRIHIITVLSMWLSGCGYLAISFICYKQKRYEPLKPHEQLSYRLKRNLLCVYFCTIVSMWSWYILHTQLCLPLVYSVFALCEYIVTLTNMLYLCTCYLDFYTLYLCHGQYGYILTEF</sequence>
<dbReference type="GO" id="GO:0006506">
    <property type="term" value="P:GPI anchor biosynthetic process"/>
    <property type="evidence" value="ECO:0007669"/>
    <property type="project" value="UniProtKB-KW"/>
</dbReference>
<feature type="transmembrane region" description="Helical" evidence="8">
    <location>
        <begin position="89"/>
        <end position="107"/>
    </location>
</feature>
<comment type="subcellular location">
    <subcellularLocation>
        <location evidence="1">Golgi apparatus membrane</location>
        <topology evidence="1">Multi-pass membrane protein</topology>
    </subcellularLocation>
</comment>
<keyword evidence="6" id="KW-0333">Golgi apparatus</keyword>
<feature type="transmembrane region" description="Helical" evidence="8">
    <location>
        <begin position="27"/>
        <end position="49"/>
    </location>
</feature>
<gene>
    <name evidence="10" type="ORF">Dbus_chr2Lg539</name>
</gene>
<dbReference type="Proteomes" id="UP000494163">
    <property type="component" value="Chromosome 2L"/>
</dbReference>
<comment type="similarity">
    <text evidence="2">Belongs to the PGAP2 family.</text>
</comment>
<feature type="transmembrane region" description="Helical" evidence="8">
    <location>
        <begin position="215"/>
        <end position="238"/>
    </location>
</feature>
<evidence type="ECO:0000256" key="6">
    <source>
        <dbReference type="ARBA" id="ARBA00023034"/>
    </source>
</evidence>
<evidence type="ECO:0000256" key="1">
    <source>
        <dbReference type="ARBA" id="ARBA00004653"/>
    </source>
</evidence>
<protein>
    <submittedName>
        <fullName evidence="10">CG15880</fullName>
    </submittedName>
</protein>
<dbReference type="STRING" id="30019.A0A0M4E083"/>
<accession>A0A0M4E083</accession>
<keyword evidence="3" id="KW-0337">GPI-anchor biosynthesis</keyword>
<dbReference type="GO" id="GO:0005789">
    <property type="term" value="C:endoplasmic reticulum membrane"/>
    <property type="evidence" value="ECO:0007669"/>
    <property type="project" value="TreeGrafter"/>
</dbReference>
<feature type="transmembrane region" description="Helical" evidence="8">
    <location>
        <begin position="147"/>
        <end position="170"/>
    </location>
</feature>
<evidence type="ECO:0000313" key="11">
    <source>
        <dbReference type="Proteomes" id="UP000494163"/>
    </source>
</evidence>
<name>A0A0M4E083_DROBS</name>